<feature type="domain" description="DUF4124" evidence="2">
    <location>
        <begin position="5"/>
        <end position="45"/>
    </location>
</feature>
<evidence type="ECO:0000259" key="2">
    <source>
        <dbReference type="Pfam" id="PF13511"/>
    </source>
</evidence>
<organism evidence="3 4">
    <name type="scientific">Marinicella pacifica</name>
    <dbReference type="NCBI Taxonomy" id="1171543"/>
    <lineage>
        <taxon>Bacteria</taxon>
        <taxon>Pseudomonadati</taxon>
        <taxon>Pseudomonadota</taxon>
        <taxon>Gammaproteobacteria</taxon>
        <taxon>Lysobacterales</taxon>
        <taxon>Marinicellaceae</taxon>
        <taxon>Marinicella</taxon>
    </lineage>
</organism>
<evidence type="ECO:0000313" key="4">
    <source>
        <dbReference type="Proteomes" id="UP000605253"/>
    </source>
</evidence>
<feature type="region of interest" description="Disordered" evidence="1">
    <location>
        <begin position="1"/>
        <end position="84"/>
    </location>
</feature>
<dbReference type="AlphaFoldDB" id="A0A917FHM5"/>
<dbReference type="InterPro" id="IPR025392">
    <property type="entry name" value="DUF4124"/>
</dbReference>
<sequence>MNTATAKQKYYKWTDENGSIHYSTEKPENNQTEELDISTKQPDVPVEPIRAHAESETSDEPEEKSYLEQRREKKQKAKKLAQENRERCLDAKHIVNRYQQQVRMSRIDRETGEKIYLDDTKRASIIKSAQQAVRKYCR</sequence>
<dbReference type="EMBL" id="BMEO01000001">
    <property type="protein sequence ID" value="GGF83756.1"/>
    <property type="molecule type" value="Genomic_DNA"/>
</dbReference>
<proteinExistence type="predicted"/>
<comment type="caution">
    <text evidence="3">The sequence shown here is derived from an EMBL/GenBank/DDBJ whole genome shotgun (WGS) entry which is preliminary data.</text>
</comment>
<reference evidence="3" key="2">
    <citation type="submission" date="2020-09" db="EMBL/GenBank/DDBJ databases">
        <authorList>
            <person name="Sun Q."/>
            <person name="Zhou Y."/>
        </authorList>
    </citation>
    <scope>NUCLEOTIDE SEQUENCE</scope>
    <source>
        <strain evidence="3">CGMCC 1.12181</strain>
    </source>
</reference>
<name>A0A917FHM5_9GAMM</name>
<evidence type="ECO:0000313" key="3">
    <source>
        <dbReference type="EMBL" id="GGF83756.1"/>
    </source>
</evidence>
<evidence type="ECO:0000256" key="1">
    <source>
        <dbReference type="SAM" id="MobiDB-lite"/>
    </source>
</evidence>
<keyword evidence="4" id="KW-1185">Reference proteome</keyword>
<dbReference type="RefSeq" id="WP_188363700.1">
    <property type="nucleotide sequence ID" value="NZ_BAABJF010000011.1"/>
</dbReference>
<protein>
    <recommendedName>
        <fullName evidence="2">DUF4124 domain-containing protein</fullName>
    </recommendedName>
</protein>
<reference evidence="3" key="1">
    <citation type="journal article" date="2014" name="Int. J. Syst. Evol. Microbiol.">
        <title>Complete genome sequence of Corynebacterium casei LMG S-19264T (=DSM 44701T), isolated from a smear-ripened cheese.</title>
        <authorList>
            <consortium name="US DOE Joint Genome Institute (JGI-PGF)"/>
            <person name="Walter F."/>
            <person name="Albersmeier A."/>
            <person name="Kalinowski J."/>
            <person name="Ruckert C."/>
        </authorList>
    </citation>
    <scope>NUCLEOTIDE SEQUENCE</scope>
    <source>
        <strain evidence="3">CGMCC 1.12181</strain>
    </source>
</reference>
<accession>A0A917FHM5</accession>
<dbReference type="Proteomes" id="UP000605253">
    <property type="component" value="Unassembled WGS sequence"/>
</dbReference>
<gene>
    <name evidence="3" type="ORF">GCM10011365_00920</name>
</gene>
<dbReference type="Pfam" id="PF13511">
    <property type="entry name" value="DUF4124"/>
    <property type="match status" value="1"/>
</dbReference>